<evidence type="ECO:0000256" key="2">
    <source>
        <dbReference type="ARBA" id="ARBA00022692"/>
    </source>
</evidence>
<reference evidence="8" key="1">
    <citation type="submission" date="2017-09" db="EMBL/GenBank/DDBJ databases">
        <title>Depth-based differentiation of microbial function through sediment-hosted aquifers and enrichment of novel symbionts in the deep terrestrial subsurface.</title>
        <authorList>
            <person name="Probst A.J."/>
            <person name="Ladd B."/>
            <person name="Jarett J.K."/>
            <person name="Geller-Mcgrath D.E."/>
            <person name="Sieber C.M.K."/>
            <person name="Emerson J.B."/>
            <person name="Anantharaman K."/>
            <person name="Thomas B.C."/>
            <person name="Malmstrom R."/>
            <person name="Stieglmeier M."/>
            <person name="Klingl A."/>
            <person name="Woyke T."/>
            <person name="Ryan C.M."/>
            <person name="Banfield J.F."/>
        </authorList>
    </citation>
    <scope>NUCLEOTIDE SEQUENCE [LARGE SCALE GENOMIC DNA]</scope>
</reference>
<accession>A0A2H0VBS6</accession>
<dbReference type="PANTHER" id="PTHR37422:SF13">
    <property type="entry name" value="LIPOPOLYSACCHARIDE BIOSYNTHESIS PROTEIN PA4999-RELATED"/>
    <property type="match status" value="1"/>
</dbReference>
<feature type="transmembrane region" description="Helical" evidence="5">
    <location>
        <begin position="140"/>
        <end position="157"/>
    </location>
</feature>
<evidence type="ECO:0000256" key="4">
    <source>
        <dbReference type="ARBA" id="ARBA00023136"/>
    </source>
</evidence>
<proteinExistence type="predicted"/>
<sequence>MLNFSHKAVSQNFAPAGKEFSPGPLKPLLSERGGTGFSFPRLPFREDRLFGLWVLLFLCVPLLFNYFSFEKFETAKIVLWLIILSVSLWVFVRQKTNIKIYGALFWLLGVFLFFGLLSAIFSPGVPSAVFGSYPRFSNGLLFYLIWAITLLLLFFSLSGPKTRFLLKVLFFDAVLVSIVGIIQSVGIGFYGGAIEATFNRSPSLLGNPNFSAMFVVCLLPIGLFLLLESKNFYARLYQAIGIFLMLWAALIFSSRGGWLGIIAFISVFSGLLLIAKLPKTVFIYLFGILAAAVLMWTVFSGVNRPGVLPATADFSEANVNLRLFVWDIARQEILNSPILGGGIGNFQVFFQKYRGSNLASDPHVFDDAHNLFLNQAASGGVPFALLFLSLCGLGFYKGFKKLLKKKRLLDAALLASLASWLVMAAFNPVSTPNFLLLAFLIAALLAGEGREITLKLKLAVKAAVGILAFLMFIWALCFAAGEMLFFRAYKEYYDNNFAPSQKHLNFATALNPFNSVYYAYAAGDKVFLGQDFSEVEADLAKMKKLEPNLGKSYVAASKIYFLIYSKTGEGKYLEKSIEQMKLAIAKDPFFTERYFRLAFYEARAGRLEEAVATLQIGISYNPRDFQAWLLLSKIYQLEEREKQMYYALEQAYKLRPDIEQIKLPWQMTKTGEYDFRELPINLVIETRNLD</sequence>
<name>A0A2H0VBS6_9BACT</name>
<dbReference type="Gene3D" id="1.25.40.10">
    <property type="entry name" value="Tetratricopeptide repeat domain"/>
    <property type="match status" value="1"/>
</dbReference>
<feature type="transmembrane region" description="Helical" evidence="5">
    <location>
        <begin position="408"/>
        <end position="426"/>
    </location>
</feature>
<dbReference type="Pfam" id="PF04932">
    <property type="entry name" value="Wzy_C"/>
    <property type="match status" value="1"/>
</dbReference>
<dbReference type="InterPro" id="IPR007016">
    <property type="entry name" value="O-antigen_ligase-rel_domated"/>
</dbReference>
<evidence type="ECO:0000256" key="3">
    <source>
        <dbReference type="ARBA" id="ARBA00022989"/>
    </source>
</evidence>
<dbReference type="InterPro" id="IPR051533">
    <property type="entry name" value="WaaL-like"/>
</dbReference>
<evidence type="ECO:0000259" key="6">
    <source>
        <dbReference type="Pfam" id="PF04932"/>
    </source>
</evidence>
<feature type="transmembrane region" description="Helical" evidence="5">
    <location>
        <begin position="104"/>
        <end position="125"/>
    </location>
</feature>
<dbReference type="GO" id="GO:0016020">
    <property type="term" value="C:membrane"/>
    <property type="evidence" value="ECO:0007669"/>
    <property type="project" value="UniProtKB-SubCell"/>
</dbReference>
<feature type="transmembrane region" description="Helical" evidence="5">
    <location>
        <begin position="462"/>
        <end position="486"/>
    </location>
</feature>
<feature type="transmembrane region" description="Helical" evidence="5">
    <location>
        <begin position="210"/>
        <end position="227"/>
    </location>
</feature>
<keyword evidence="4 5" id="KW-0472">Membrane</keyword>
<feature type="transmembrane region" description="Helical" evidence="5">
    <location>
        <begin position="75"/>
        <end position="92"/>
    </location>
</feature>
<evidence type="ECO:0000313" key="8">
    <source>
        <dbReference type="Proteomes" id="UP000230922"/>
    </source>
</evidence>
<dbReference type="AlphaFoldDB" id="A0A2H0VBS6"/>
<dbReference type="SUPFAM" id="SSF48452">
    <property type="entry name" value="TPR-like"/>
    <property type="match status" value="1"/>
</dbReference>
<evidence type="ECO:0000256" key="1">
    <source>
        <dbReference type="ARBA" id="ARBA00004141"/>
    </source>
</evidence>
<dbReference type="EMBL" id="PFAK01000006">
    <property type="protein sequence ID" value="PIR96554.1"/>
    <property type="molecule type" value="Genomic_DNA"/>
</dbReference>
<evidence type="ECO:0000313" key="7">
    <source>
        <dbReference type="EMBL" id="PIR96554.1"/>
    </source>
</evidence>
<gene>
    <name evidence="7" type="ORF">COT92_00470</name>
</gene>
<feature type="domain" description="O-antigen ligase-related" evidence="6">
    <location>
        <begin position="241"/>
        <end position="388"/>
    </location>
</feature>
<feature type="transmembrane region" description="Helical" evidence="5">
    <location>
        <begin position="376"/>
        <end position="396"/>
    </location>
</feature>
<dbReference type="Proteomes" id="UP000230922">
    <property type="component" value="Unassembled WGS sequence"/>
</dbReference>
<feature type="transmembrane region" description="Helical" evidence="5">
    <location>
        <begin position="169"/>
        <end position="190"/>
    </location>
</feature>
<protein>
    <recommendedName>
        <fullName evidence="6">O-antigen ligase-related domain-containing protein</fullName>
    </recommendedName>
</protein>
<comment type="caution">
    <text evidence="7">The sequence shown here is derived from an EMBL/GenBank/DDBJ whole genome shotgun (WGS) entry which is preliminary data.</text>
</comment>
<dbReference type="InterPro" id="IPR011990">
    <property type="entry name" value="TPR-like_helical_dom_sf"/>
</dbReference>
<comment type="subcellular location">
    <subcellularLocation>
        <location evidence="1">Membrane</location>
        <topology evidence="1">Multi-pass membrane protein</topology>
    </subcellularLocation>
</comment>
<feature type="transmembrane region" description="Helical" evidence="5">
    <location>
        <begin position="258"/>
        <end position="274"/>
    </location>
</feature>
<organism evidence="7 8">
    <name type="scientific">Candidatus Doudnabacteria bacterium CG10_big_fil_rev_8_21_14_0_10_42_18</name>
    <dbReference type="NCBI Taxonomy" id="1974552"/>
    <lineage>
        <taxon>Bacteria</taxon>
        <taxon>Candidatus Doudnaibacteriota</taxon>
    </lineage>
</organism>
<evidence type="ECO:0000256" key="5">
    <source>
        <dbReference type="SAM" id="Phobius"/>
    </source>
</evidence>
<keyword evidence="3 5" id="KW-1133">Transmembrane helix</keyword>
<feature type="transmembrane region" description="Helical" evidence="5">
    <location>
        <begin position="281"/>
        <end position="299"/>
    </location>
</feature>
<feature type="transmembrane region" description="Helical" evidence="5">
    <location>
        <begin position="49"/>
        <end position="69"/>
    </location>
</feature>
<feature type="transmembrane region" description="Helical" evidence="5">
    <location>
        <begin position="234"/>
        <end position="252"/>
    </location>
</feature>
<keyword evidence="2 5" id="KW-0812">Transmembrane</keyword>
<dbReference type="PANTHER" id="PTHR37422">
    <property type="entry name" value="TEICHURONIC ACID BIOSYNTHESIS PROTEIN TUAE"/>
    <property type="match status" value="1"/>
</dbReference>